<accession>A0A1H2F6K9</accession>
<name>A0A1H2F6K9_9GAMM</name>
<evidence type="ECO:0000259" key="5">
    <source>
        <dbReference type="Pfam" id="PF04357"/>
    </source>
</evidence>
<dbReference type="STRING" id="1434072.SAMN05216210_1327"/>
<dbReference type="PANTHER" id="PTHR36985">
    <property type="entry name" value="TRANSLOCATION AND ASSEMBLY MODULE SUBUNIT TAMB"/>
    <property type="match status" value="1"/>
</dbReference>
<dbReference type="RefSeq" id="WP_092385323.1">
    <property type="nucleotide sequence ID" value="NZ_LT629787.1"/>
</dbReference>
<dbReference type="GO" id="GO:0005886">
    <property type="term" value="C:plasma membrane"/>
    <property type="evidence" value="ECO:0007669"/>
    <property type="project" value="InterPro"/>
</dbReference>
<dbReference type="OrthoDB" id="5555605at2"/>
<organism evidence="6 7">
    <name type="scientific">Halopseudomonas salegens</name>
    <dbReference type="NCBI Taxonomy" id="1434072"/>
    <lineage>
        <taxon>Bacteria</taxon>
        <taxon>Pseudomonadati</taxon>
        <taxon>Pseudomonadota</taxon>
        <taxon>Gammaproteobacteria</taxon>
        <taxon>Pseudomonadales</taxon>
        <taxon>Pseudomonadaceae</taxon>
        <taxon>Halopseudomonas</taxon>
    </lineage>
</organism>
<reference evidence="7" key="1">
    <citation type="submission" date="2016-10" db="EMBL/GenBank/DDBJ databases">
        <authorList>
            <person name="Varghese N."/>
            <person name="Submissions S."/>
        </authorList>
    </citation>
    <scope>NUCLEOTIDE SEQUENCE [LARGE SCALE GENOMIC DNA]</scope>
    <source>
        <strain evidence="7">CECT 8338</strain>
    </source>
</reference>
<keyword evidence="3" id="KW-1133">Transmembrane helix</keyword>
<evidence type="ECO:0000313" key="7">
    <source>
        <dbReference type="Proteomes" id="UP000243924"/>
    </source>
</evidence>
<evidence type="ECO:0000256" key="1">
    <source>
        <dbReference type="ARBA" id="ARBA00004167"/>
    </source>
</evidence>
<dbReference type="InterPro" id="IPR007452">
    <property type="entry name" value="TamB_C"/>
</dbReference>
<keyword evidence="4" id="KW-0472">Membrane</keyword>
<gene>
    <name evidence="6" type="ORF">SAMN05216210_1327</name>
</gene>
<evidence type="ECO:0000256" key="4">
    <source>
        <dbReference type="ARBA" id="ARBA00023136"/>
    </source>
</evidence>
<dbReference type="Proteomes" id="UP000243924">
    <property type="component" value="Chromosome I"/>
</dbReference>
<evidence type="ECO:0000313" key="6">
    <source>
        <dbReference type="EMBL" id="SDU02991.1"/>
    </source>
</evidence>
<dbReference type="PANTHER" id="PTHR36985:SF1">
    <property type="entry name" value="TRANSLOCATION AND ASSEMBLY MODULE SUBUNIT TAMB"/>
    <property type="match status" value="1"/>
</dbReference>
<protein>
    <submittedName>
        <fullName evidence="6">Translocation and assembly module TamB</fullName>
    </submittedName>
</protein>
<proteinExistence type="predicted"/>
<sequence length="1246" mass="135531">MIVFLFKTLVRGIFLLAMLPLLVALLLTSESVNRWLFEQAQRFEPRLQIETVSGQFWKGWQLSGVSWEDDNLSAEVDSLELGWSANCLFGLRLCIDQLAIGNVVLDISPGEEASEPRPERIDLPTVDLPLSIQIDQLSLASLRLNSDDALLQNVQLMVSARGDVVQVHHFSGSAMDIGWQLNAELQTSGDWPVMLRSDVRLPDIDNQPMTAAIRLDGSLAELDVDVRTRGYVPGRLQGQVSPLQASLPLDMRWQGDRFLALSELPASLTMEQWALKIAGNLDEGFAVTGDADFPGQGEGDAVRAEWQTRVTLERAEELQLRLYAAEDPERQLTLTGNADWSGSEPRADVQLKLRDFPWQRLYPQDLGDISLHALDMNAEVVGMAVQGDLAADLRGVANQEVSLSLRADASPEHAAIRDLLVTTPAGVATGKVDLQLQPALNWQAELLLDGIDPGVFVAQLPGQLSGPLTSQGSFEQTLALQANWALEGQLRSQPLSLSGTVDLDDGAWEVPEFELVQGQNRINAQGYWRDQVSAAINLELPDMHTLWTGLSGEMAGEVTLSGPADAVEVVSNLNARRLGYNDVHLVGLELESALTLSDELPMQLDLSASHLRQADTRIGNLALSLQGNKASHELNLGVDRGPLDVDLLVSGGLDDNAWRGRIARGELASEEMIWTLQDSAALDYQLASGSLTLGQHCWQQDRAALCFDGEQALLPEQRIDLTLRDFALASLQHLMPDDIDWNATLNADIAFTQRSGQQPVAEVDVRSQGGVITLQNPEQSLEFAYDEISLRGDLMAEQANTRIRIISEGIGELLVDAEIADPVGAQTLSGRYEVRGLRLDILRPFLPQVESLRGQINGSGELAGTLTEADISGNLVLADGHVSGRELPINMDDLHVDIRIDGQRADIDGRWRSGSEGQATLDGHVAWAPELDLLLTLKGADLPVVIDPYADLRVSPDLRVELADNRLDVTGQIAVPDGDIVVRELPEQAVRQSSDVVIVGVDDAEEEEGPLPLDINATVRLLIGDQLRFEGFGLTGRLSGQLQVQENLNATGDLNILDGRYRGYGQRLNLRRAQILFAGPISQPFLNIEAIRKVDDVTAGLRLTGRADAPQSEVFSEPAMAQEQALSYLILGRPLGGDGNGDNNMLGQAALALGMAGSAPLAQNIAGTLGIDNFQIETEGSGLTTQVVAAGYLTERLSLRYGVGVFEPANQIALRYDLTKRLYLEAVGGLANSLDFFYRIDFGDTE</sequence>
<dbReference type="EMBL" id="LT629787">
    <property type="protein sequence ID" value="SDU02991.1"/>
    <property type="molecule type" value="Genomic_DNA"/>
</dbReference>
<keyword evidence="7" id="KW-1185">Reference proteome</keyword>
<evidence type="ECO:0000256" key="2">
    <source>
        <dbReference type="ARBA" id="ARBA00022692"/>
    </source>
</evidence>
<evidence type="ECO:0000256" key="3">
    <source>
        <dbReference type="ARBA" id="ARBA00022989"/>
    </source>
</evidence>
<comment type="subcellular location">
    <subcellularLocation>
        <location evidence="1">Membrane</location>
        <topology evidence="1">Single-pass membrane protein</topology>
    </subcellularLocation>
</comment>
<dbReference type="GO" id="GO:0097347">
    <property type="term" value="C:TAM protein secretion complex"/>
    <property type="evidence" value="ECO:0007669"/>
    <property type="project" value="TreeGrafter"/>
</dbReference>
<dbReference type="Pfam" id="PF04357">
    <property type="entry name" value="TamB"/>
    <property type="match status" value="1"/>
</dbReference>
<dbReference type="GO" id="GO:0009306">
    <property type="term" value="P:protein secretion"/>
    <property type="evidence" value="ECO:0007669"/>
    <property type="project" value="InterPro"/>
</dbReference>
<feature type="domain" description="Translocation and assembly module TamB C-terminal" evidence="5">
    <location>
        <begin position="914"/>
        <end position="1242"/>
    </location>
</feature>
<keyword evidence="2" id="KW-0812">Transmembrane</keyword>
<dbReference type="AlphaFoldDB" id="A0A1H2F6K9"/>